<evidence type="ECO:0000313" key="1">
    <source>
        <dbReference type="EMBL" id="AJE60969.1"/>
    </source>
</evidence>
<accession>A0A0B5EBK3</accession>
<dbReference type="EMBL" id="KP036966">
    <property type="protein sequence ID" value="AJE60969.1"/>
    <property type="molecule type" value="Genomic_DNA"/>
</dbReference>
<organism evidence="1">
    <name type="scientific">Enterococcus faecium</name>
    <name type="common">Streptococcus faecium</name>
    <dbReference type="NCBI Taxonomy" id="1352"/>
    <lineage>
        <taxon>Bacteria</taxon>
        <taxon>Bacillati</taxon>
        <taxon>Bacillota</taxon>
        <taxon>Bacilli</taxon>
        <taxon>Lactobacillales</taxon>
        <taxon>Enterococcaceae</taxon>
        <taxon>Enterococcus</taxon>
    </lineage>
</organism>
<dbReference type="RefSeq" id="WP_070544142.1">
    <property type="nucleotide sequence ID" value="NZ_PTXZ01000143.1"/>
</dbReference>
<dbReference type="GO" id="GO:0003743">
    <property type="term" value="F:translation initiation factor activity"/>
    <property type="evidence" value="ECO:0007669"/>
    <property type="project" value="UniProtKB-KW"/>
</dbReference>
<protein>
    <submittedName>
        <fullName evidence="1">Truncated replication initiation factor RepD</fullName>
    </submittedName>
</protein>
<name>A0A0B5EBK3_ENTFC</name>
<dbReference type="AlphaFoldDB" id="A0A0B5EBK3"/>
<keyword evidence="1" id="KW-0396">Initiation factor</keyword>
<gene>
    <name evidence="1" type="primary">repD</name>
</gene>
<keyword evidence="1" id="KW-0648">Protein biosynthesis</keyword>
<proteinExistence type="predicted"/>
<reference evidence="1" key="1">
    <citation type="submission" date="2014-10" db="EMBL/GenBank/DDBJ databases">
        <title>Characterization of a novel mobile antibiotic resistance element from Enterococcus faecium KN9.</title>
        <authorList>
            <person name="Yang P."/>
            <person name="Sun Z."/>
            <person name="Liu W."/>
            <person name="Kong J."/>
        </authorList>
    </citation>
    <scope>NUCLEOTIDE SEQUENCE</scope>
    <source>
        <strain evidence="1">KN9</strain>
    </source>
</reference>
<sequence length="94" mass="11764">MVDYWNDCFNDLHILKPDWTSPEKLNEQAMVYMLIHEEGKWGELNKRTKYKYKKIIKEISPIDLTEIMKLTLRENEKQLQKQIDFWHREFRFWE</sequence>